<dbReference type="Pfam" id="PF00031">
    <property type="entry name" value="Cystatin"/>
    <property type="match status" value="1"/>
</dbReference>
<dbReference type="PRINTS" id="PR00295">
    <property type="entry name" value="STEFINA"/>
</dbReference>
<dbReference type="SMART" id="SM00043">
    <property type="entry name" value="CY"/>
    <property type="match status" value="1"/>
</dbReference>
<keyword evidence="11" id="KW-1185">Reference proteome</keyword>
<organism evidence="10 11">
    <name type="scientific">Synaphobranchus kaupii</name>
    <name type="common">Kaup's arrowtooth eel</name>
    <dbReference type="NCBI Taxonomy" id="118154"/>
    <lineage>
        <taxon>Eukaryota</taxon>
        <taxon>Metazoa</taxon>
        <taxon>Chordata</taxon>
        <taxon>Craniata</taxon>
        <taxon>Vertebrata</taxon>
        <taxon>Euteleostomi</taxon>
        <taxon>Actinopterygii</taxon>
        <taxon>Neopterygii</taxon>
        <taxon>Teleostei</taxon>
        <taxon>Anguilliformes</taxon>
        <taxon>Synaphobranchidae</taxon>
        <taxon>Synaphobranchus</taxon>
    </lineage>
</organism>
<dbReference type="GO" id="GO:0005829">
    <property type="term" value="C:cytosol"/>
    <property type="evidence" value="ECO:0007669"/>
    <property type="project" value="TreeGrafter"/>
</dbReference>
<dbReference type="GO" id="GO:0071220">
    <property type="term" value="P:cellular response to bacterial lipoprotein"/>
    <property type="evidence" value="ECO:0007669"/>
    <property type="project" value="UniProtKB-ARBA"/>
</dbReference>
<evidence type="ECO:0000256" key="6">
    <source>
        <dbReference type="ARBA" id="ARBA00022859"/>
    </source>
</evidence>
<evidence type="ECO:0000256" key="5">
    <source>
        <dbReference type="ARBA" id="ARBA00022704"/>
    </source>
</evidence>
<dbReference type="InterPro" id="IPR000010">
    <property type="entry name" value="Cystatin_dom"/>
</dbReference>
<sequence>MKPQAEDKAGKKFDDFNAKSFTSQVVQGTNFFIKGMCGGAGAPQDATPEVQDICDEVKPQAEDKAGKKFDDFNAKSFTTQVVAGTNFFIKVHVGGDEHVHLRVYRPLPHTNKPLELHSLQTDKAAHEPIGYF</sequence>
<dbReference type="InterPro" id="IPR018073">
    <property type="entry name" value="Prot_inh_cystat_CS"/>
</dbReference>
<comment type="similarity">
    <text evidence="2">Belongs to the cystatin family.</text>
</comment>
<keyword evidence="6" id="KW-0391">Immunity</keyword>
<evidence type="ECO:0000256" key="8">
    <source>
        <dbReference type="ARBA" id="ARBA00041437"/>
    </source>
</evidence>
<evidence type="ECO:0000256" key="1">
    <source>
        <dbReference type="ARBA" id="ARBA00004496"/>
    </source>
</evidence>
<dbReference type="CDD" id="cd00042">
    <property type="entry name" value="CY"/>
    <property type="match status" value="1"/>
</dbReference>
<evidence type="ECO:0000256" key="2">
    <source>
        <dbReference type="ARBA" id="ARBA00009403"/>
    </source>
</evidence>
<evidence type="ECO:0000256" key="3">
    <source>
        <dbReference type="ARBA" id="ARBA00022490"/>
    </source>
</evidence>
<feature type="domain" description="Cystatin" evidence="9">
    <location>
        <begin position="35"/>
        <end position="132"/>
    </location>
</feature>
<keyword evidence="5" id="KW-0789">Thiol protease inhibitor</keyword>
<dbReference type="InterPro" id="IPR046350">
    <property type="entry name" value="Cystatin_sf"/>
</dbReference>
<dbReference type="OrthoDB" id="2429551at2759"/>
<dbReference type="EMBL" id="JAINUF010000024">
    <property type="protein sequence ID" value="KAJ8333284.1"/>
    <property type="molecule type" value="Genomic_DNA"/>
</dbReference>
<evidence type="ECO:0000256" key="7">
    <source>
        <dbReference type="ARBA" id="ARBA00040677"/>
    </source>
</evidence>
<dbReference type="GO" id="GO:0004869">
    <property type="term" value="F:cysteine-type endopeptidase inhibitor activity"/>
    <property type="evidence" value="ECO:0007669"/>
    <property type="project" value="UniProtKB-KW"/>
</dbReference>
<keyword evidence="3" id="KW-0963">Cytoplasm</keyword>
<comment type="subcellular location">
    <subcellularLocation>
        <location evidence="1">Cytoplasm</location>
    </subcellularLocation>
</comment>
<evidence type="ECO:0000313" key="11">
    <source>
        <dbReference type="Proteomes" id="UP001152622"/>
    </source>
</evidence>
<gene>
    <name evidence="10" type="ORF">SKAU_G00421800</name>
</gene>
<comment type="caution">
    <text evidence="10">The sequence shown here is derived from an EMBL/GenBank/DDBJ whole genome shotgun (WGS) entry which is preliminary data.</text>
</comment>
<keyword evidence="4" id="KW-0646">Protease inhibitor</keyword>
<evidence type="ECO:0000313" key="10">
    <source>
        <dbReference type="EMBL" id="KAJ8333284.1"/>
    </source>
</evidence>
<evidence type="ECO:0000259" key="9">
    <source>
        <dbReference type="SMART" id="SM00043"/>
    </source>
</evidence>
<dbReference type="PROSITE" id="PS00287">
    <property type="entry name" value="CYSTATIN"/>
    <property type="match status" value="1"/>
</dbReference>
<dbReference type="AlphaFoldDB" id="A0A9Q1IB89"/>
<dbReference type="GO" id="GO:0002376">
    <property type="term" value="P:immune system process"/>
    <property type="evidence" value="ECO:0007669"/>
    <property type="project" value="UniProtKB-KW"/>
</dbReference>
<accession>A0A9Q1IB89</accession>
<protein>
    <recommendedName>
        <fullName evidence="7">Cystatin-B</fullName>
    </recommendedName>
    <alternativeName>
        <fullName evidence="8">Stefin-B</fullName>
    </alternativeName>
</protein>
<dbReference type="InterPro" id="IPR001713">
    <property type="entry name" value="Prot_inh_stefin"/>
</dbReference>
<dbReference type="FunFam" id="3.10.450.10:FF:000001">
    <property type="entry name" value="Cystatin-A"/>
    <property type="match status" value="1"/>
</dbReference>
<name>A0A9Q1IB89_SYNKA</name>
<evidence type="ECO:0000256" key="4">
    <source>
        <dbReference type="ARBA" id="ARBA00022690"/>
    </source>
</evidence>
<dbReference type="SUPFAM" id="SSF54403">
    <property type="entry name" value="Cystatin/monellin"/>
    <property type="match status" value="2"/>
</dbReference>
<dbReference type="Proteomes" id="UP001152622">
    <property type="component" value="Chromosome 24"/>
</dbReference>
<dbReference type="PANTHER" id="PTHR11414">
    <property type="entry name" value="CYSTATIN FAMILY MEMBER"/>
    <property type="match status" value="1"/>
</dbReference>
<reference evidence="10" key="1">
    <citation type="journal article" date="2023" name="Science">
        <title>Genome structures resolve the early diversification of teleost fishes.</title>
        <authorList>
            <person name="Parey E."/>
            <person name="Louis A."/>
            <person name="Montfort J."/>
            <person name="Bouchez O."/>
            <person name="Roques C."/>
            <person name="Iampietro C."/>
            <person name="Lluch J."/>
            <person name="Castinel A."/>
            <person name="Donnadieu C."/>
            <person name="Desvignes T."/>
            <person name="Floi Bucao C."/>
            <person name="Jouanno E."/>
            <person name="Wen M."/>
            <person name="Mejri S."/>
            <person name="Dirks R."/>
            <person name="Jansen H."/>
            <person name="Henkel C."/>
            <person name="Chen W.J."/>
            <person name="Zahm M."/>
            <person name="Cabau C."/>
            <person name="Klopp C."/>
            <person name="Thompson A.W."/>
            <person name="Robinson-Rechavi M."/>
            <person name="Braasch I."/>
            <person name="Lecointre G."/>
            <person name="Bobe J."/>
            <person name="Postlethwait J.H."/>
            <person name="Berthelot C."/>
            <person name="Roest Crollius H."/>
            <person name="Guiguen Y."/>
        </authorList>
    </citation>
    <scope>NUCLEOTIDE SEQUENCE</scope>
    <source>
        <strain evidence="10">WJC10195</strain>
    </source>
</reference>
<dbReference type="PANTHER" id="PTHR11414:SF21">
    <property type="entry name" value="CYSTATIN 14A, TANDEM DUPLICATE 1-RELATED"/>
    <property type="match status" value="1"/>
</dbReference>
<proteinExistence type="inferred from homology"/>
<dbReference type="Gene3D" id="3.10.450.10">
    <property type="match status" value="2"/>
</dbReference>